<organism evidence="6 7">
    <name type="scientific">Pediococcus claussenii (strain ATCC BAA-344 / DSM 14800 / JCM 18046 / KCTC 3811 / LMG 21948 / P06)</name>
    <dbReference type="NCBI Taxonomy" id="701521"/>
    <lineage>
        <taxon>Bacteria</taxon>
        <taxon>Bacillati</taxon>
        <taxon>Bacillota</taxon>
        <taxon>Bacilli</taxon>
        <taxon>Lactobacillales</taxon>
        <taxon>Lactobacillaceae</taxon>
        <taxon>Pediococcus</taxon>
    </lineage>
</organism>
<evidence type="ECO:0000256" key="2">
    <source>
        <dbReference type="ARBA" id="ARBA00022692"/>
    </source>
</evidence>
<dbReference type="PATRIC" id="fig|701521.8.peg.886"/>
<dbReference type="Pfam" id="PF07457">
    <property type="entry name" value="DUF1516"/>
    <property type="match status" value="1"/>
</dbReference>
<dbReference type="HOGENOM" id="CLU_2070850_0_0_9"/>
<keyword evidence="3 5" id="KW-1133">Transmembrane helix</keyword>
<keyword evidence="2 5" id="KW-0812">Transmembrane</keyword>
<dbReference type="InterPro" id="IPR010899">
    <property type="entry name" value="UPF0344"/>
</dbReference>
<dbReference type="Proteomes" id="UP000005444">
    <property type="component" value="Chromosome"/>
</dbReference>
<proteinExistence type="predicted"/>
<protein>
    <submittedName>
        <fullName evidence="6">Uncharacterized protein</fullName>
    </submittedName>
</protein>
<evidence type="ECO:0000256" key="3">
    <source>
        <dbReference type="ARBA" id="ARBA00022989"/>
    </source>
</evidence>
<evidence type="ECO:0000256" key="1">
    <source>
        <dbReference type="ARBA" id="ARBA00022475"/>
    </source>
</evidence>
<evidence type="ECO:0000313" key="6">
    <source>
        <dbReference type="EMBL" id="AEV95207.1"/>
    </source>
</evidence>
<dbReference type="eggNOG" id="ENOG5030A4R">
    <property type="taxonomic scope" value="Bacteria"/>
</dbReference>
<sequence>MELIRYFGGFFGMSIPEFIHNFSWILILLVTVMGLTTNQIQQVIISLYTDRALYIVMVGSNLLLMVHTVAMSPVLVILKFLLGLATLGVIELLFARKQRAGSIKINQIQLLSVLAALTMLVGLVIDLTVG</sequence>
<dbReference type="EMBL" id="CP003137">
    <property type="protein sequence ID" value="AEV95207.1"/>
    <property type="molecule type" value="Genomic_DNA"/>
</dbReference>
<name>G8PD72_PEDCP</name>
<feature type="transmembrane region" description="Helical" evidence="5">
    <location>
        <begin position="52"/>
        <end position="70"/>
    </location>
</feature>
<dbReference type="STRING" id="701521.PECL_938"/>
<evidence type="ECO:0000256" key="4">
    <source>
        <dbReference type="ARBA" id="ARBA00023136"/>
    </source>
</evidence>
<gene>
    <name evidence="6" type="ordered locus">PECL_938</name>
</gene>
<evidence type="ECO:0000256" key="5">
    <source>
        <dbReference type="SAM" id="Phobius"/>
    </source>
</evidence>
<dbReference type="KEGG" id="pce:PECL_938"/>
<accession>G8PD72</accession>
<evidence type="ECO:0000313" key="7">
    <source>
        <dbReference type="Proteomes" id="UP000005444"/>
    </source>
</evidence>
<feature type="transmembrane region" description="Helical" evidence="5">
    <location>
        <begin position="76"/>
        <end position="95"/>
    </location>
</feature>
<keyword evidence="1" id="KW-1003">Cell membrane</keyword>
<reference evidence="6 7" key="1">
    <citation type="journal article" date="2012" name="J. Bacteriol.">
        <title>Complete Genome Sequence of the Beer Spoilage Organism Pediococcus claussenii ATCC BAA-344T.</title>
        <authorList>
            <person name="Pittet V."/>
            <person name="Abegunde T."/>
            <person name="Marfleet T."/>
            <person name="Haakensen M."/>
            <person name="Morrow K."/>
            <person name="Jayaprakash T."/>
            <person name="Schroeder K."/>
            <person name="Trost B."/>
            <person name="Byrns S."/>
            <person name="Bergsveinson J."/>
            <person name="Kusalik A."/>
            <person name="Ziola B."/>
        </authorList>
    </citation>
    <scope>NUCLEOTIDE SEQUENCE [LARGE SCALE GENOMIC DNA]</scope>
    <source>
        <strain evidence="6 7">ATCC BAA-344</strain>
    </source>
</reference>
<feature type="transmembrane region" description="Helical" evidence="5">
    <location>
        <begin position="107"/>
        <end position="125"/>
    </location>
</feature>
<keyword evidence="7" id="KW-1185">Reference proteome</keyword>
<dbReference type="AlphaFoldDB" id="G8PD72"/>
<keyword evidence="4 5" id="KW-0472">Membrane</keyword>